<evidence type="ECO:0000313" key="3">
    <source>
        <dbReference type="EMBL" id="MDT0317425.1"/>
    </source>
</evidence>
<name>A0ABU2LIL1_9ACTN</name>
<comment type="similarity">
    <text evidence="1">Belongs to the cytochrome P450 family.</text>
</comment>
<accession>A0ABU2LIL1</accession>
<dbReference type="Proteomes" id="UP001183420">
    <property type="component" value="Unassembled WGS sequence"/>
</dbReference>
<evidence type="ECO:0000256" key="2">
    <source>
        <dbReference type="SAM" id="MobiDB-lite"/>
    </source>
</evidence>
<dbReference type="RefSeq" id="WP_311595413.1">
    <property type="nucleotide sequence ID" value="NZ_JAVREM010000002.1"/>
</dbReference>
<keyword evidence="4" id="KW-1185">Reference proteome</keyword>
<dbReference type="InterPro" id="IPR002397">
    <property type="entry name" value="Cyt_P450_B"/>
</dbReference>
<dbReference type="EMBL" id="JAVREM010000002">
    <property type="protein sequence ID" value="MDT0317425.1"/>
    <property type="molecule type" value="Genomic_DNA"/>
</dbReference>
<dbReference type="CDD" id="cd20623">
    <property type="entry name" value="CYP_unk"/>
    <property type="match status" value="1"/>
</dbReference>
<evidence type="ECO:0000256" key="1">
    <source>
        <dbReference type="ARBA" id="ARBA00010617"/>
    </source>
</evidence>
<proteinExistence type="inferred from homology"/>
<dbReference type="Gene3D" id="1.10.630.10">
    <property type="entry name" value="Cytochrome P450"/>
    <property type="match status" value="1"/>
</dbReference>
<organism evidence="3 4">
    <name type="scientific">Streptomyces millisiae</name>
    <dbReference type="NCBI Taxonomy" id="3075542"/>
    <lineage>
        <taxon>Bacteria</taxon>
        <taxon>Bacillati</taxon>
        <taxon>Actinomycetota</taxon>
        <taxon>Actinomycetes</taxon>
        <taxon>Kitasatosporales</taxon>
        <taxon>Streptomycetaceae</taxon>
        <taxon>Streptomyces</taxon>
    </lineage>
</organism>
<comment type="caution">
    <text evidence="3">The sequence shown here is derived from an EMBL/GenBank/DDBJ whole genome shotgun (WGS) entry which is preliminary data.</text>
</comment>
<dbReference type="InterPro" id="IPR036396">
    <property type="entry name" value="Cyt_P450_sf"/>
</dbReference>
<protein>
    <submittedName>
        <fullName evidence="3">Cytochrome P450</fullName>
    </submittedName>
</protein>
<feature type="compositionally biased region" description="Polar residues" evidence="2">
    <location>
        <begin position="424"/>
        <end position="440"/>
    </location>
</feature>
<feature type="region of interest" description="Disordered" evidence="2">
    <location>
        <begin position="1"/>
        <end position="30"/>
    </location>
</feature>
<feature type="region of interest" description="Disordered" evidence="2">
    <location>
        <begin position="420"/>
        <end position="448"/>
    </location>
</feature>
<dbReference type="PANTHER" id="PTHR46696">
    <property type="entry name" value="P450, PUTATIVE (EUROFUNG)-RELATED"/>
    <property type="match status" value="1"/>
</dbReference>
<evidence type="ECO:0000313" key="4">
    <source>
        <dbReference type="Proteomes" id="UP001183420"/>
    </source>
</evidence>
<reference evidence="4" key="1">
    <citation type="submission" date="2023-07" db="EMBL/GenBank/DDBJ databases">
        <title>30 novel species of actinomycetes from the DSMZ collection.</title>
        <authorList>
            <person name="Nouioui I."/>
        </authorList>
    </citation>
    <scope>NUCLEOTIDE SEQUENCE [LARGE SCALE GENOMIC DNA]</scope>
    <source>
        <strain evidence="4">DSM 44918</strain>
    </source>
</reference>
<sequence length="459" mass="50095">MDSPSGFTNPPPGCPAHQGMNGSQPEPVERVPLYGPEFAADPQRFYEYLRQYGPAAPVEFAPGVPVTLVTDYSAALQVLQSPELFSKDARRWRDLNEGRIPHDSPAVPMMAHRPNAFFADGAEHLRLRQAISDSMAKLDTHRLSRQVERISTYLIEQFSTRGTVDLVDEYAKLVSLLVINDVFGCPAHLGDRLAEGWSGVWAGDDAEAASKLVGESLTELVAYKRAQPGEDVTSWMVRHPAGLSDEEMINQLFTMTGAGADPVRNLIGSGLLLVLSDERFFGGQYGGALLVEDAVDEVLWNSPPIPNYGVHYPTRDVELFGMRLAAGDPVAVSFAAANTDPSLSASRQMLSKRAHLAWSAGPHACPAKDPATLMAIGAMERLLNLLPDIELAVPVENLNWRLGPFQRGLVELPASFTPVRLRSRTPNPSQENVAARQTSAPEPAPAKGGWWSSFLARWR</sequence>
<gene>
    <name evidence="3" type="ORF">RNC47_03615</name>
</gene>
<dbReference type="PANTHER" id="PTHR46696:SF1">
    <property type="entry name" value="CYTOCHROME P450 YJIB-RELATED"/>
    <property type="match status" value="1"/>
</dbReference>
<dbReference type="PRINTS" id="PR00359">
    <property type="entry name" value="BP450"/>
</dbReference>
<dbReference type="SUPFAM" id="SSF48264">
    <property type="entry name" value="Cytochrome P450"/>
    <property type="match status" value="1"/>
</dbReference>